<feature type="region of interest" description="C-terminal hotdog fold" evidence="6">
    <location>
        <begin position="1845"/>
        <end position="1989"/>
    </location>
</feature>
<dbReference type="PROSITE" id="PS52019">
    <property type="entry name" value="PKS_MFAS_DH"/>
    <property type="match status" value="1"/>
</dbReference>
<organism evidence="11 12">
    <name type="scientific">Streptomyces gamaensis</name>
    <dbReference type="NCBI Taxonomy" id="1763542"/>
    <lineage>
        <taxon>Bacteria</taxon>
        <taxon>Bacillati</taxon>
        <taxon>Actinomycetota</taxon>
        <taxon>Actinomycetes</taxon>
        <taxon>Kitasatosporales</taxon>
        <taxon>Streptomycetaceae</taxon>
        <taxon>Streptomyces</taxon>
    </lineage>
</organism>
<dbReference type="InterPro" id="IPR020807">
    <property type="entry name" value="PKS_DH"/>
</dbReference>
<dbReference type="Pfam" id="PF00698">
    <property type="entry name" value="Acyl_transf_1"/>
    <property type="match status" value="1"/>
</dbReference>
<keyword evidence="12" id="KW-1185">Reference proteome</keyword>
<dbReference type="InterPro" id="IPR006162">
    <property type="entry name" value="Ppantetheine_attach_site"/>
</dbReference>
<dbReference type="SUPFAM" id="SSF52151">
    <property type="entry name" value="FabD/lysophospholipase-like"/>
    <property type="match status" value="1"/>
</dbReference>
<reference evidence="12" key="1">
    <citation type="journal article" date="2019" name="Int. J. Syst. Evol. Microbiol.">
        <title>The Global Catalogue of Microorganisms (GCM) 10K type strain sequencing project: providing services to taxonomists for standard genome sequencing and annotation.</title>
        <authorList>
            <consortium name="The Broad Institute Genomics Platform"/>
            <consortium name="The Broad Institute Genome Sequencing Center for Infectious Disease"/>
            <person name="Wu L."/>
            <person name="Ma J."/>
        </authorList>
    </citation>
    <scope>NUCLEOTIDE SEQUENCE [LARGE SCALE GENOMIC DNA]</scope>
    <source>
        <strain evidence="12">CGMCC 4.7304</strain>
    </source>
</reference>
<evidence type="ECO:0000259" key="9">
    <source>
        <dbReference type="PROSITE" id="PS52004"/>
    </source>
</evidence>
<dbReference type="Gene3D" id="3.40.50.720">
    <property type="entry name" value="NAD(P)-binding Rossmann-like Domain"/>
    <property type="match status" value="1"/>
</dbReference>
<dbReference type="Gene3D" id="3.40.366.10">
    <property type="entry name" value="Malonyl-Coenzyme A Acyl Carrier Protein, domain 2"/>
    <property type="match status" value="1"/>
</dbReference>
<dbReference type="InterPro" id="IPR049900">
    <property type="entry name" value="PKS_mFAS_DH"/>
</dbReference>
<dbReference type="Pfam" id="PF00109">
    <property type="entry name" value="ketoacyl-synt"/>
    <property type="match status" value="1"/>
</dbReference>
<evidence type="ECO:0000256" key="3">
    <source>
        <dbReference type="ARBA" id="ARBA00022553"/>
    </source>
</evidence>
<evidence type="ECO:0000256" key="2">
    <source>
        <dbReference type="ARBA" id="ARBA00022450"/>
    </source>
</evidence>
<dbReference type="InterPro" id="IPR016035">
    <property type="entry name" value="Acyl_Trfase/lysoPLipase"/>
</dbReference>
<dbReference type="PROSITE" id="PS00012">
    <property type="entry name" value="PHOSPHOPANTETHEINE"/>
    <property type="match status" value="1"/>
</dbReference>
<dbReference type="InterPro" id="IPR014043">
    <property type="entry name" value="Acyl_transferase_dom"/>
</dbReference>
<dbReference type="CDD" id="cd00833">
    <property type="entry name" value="PKS"/>
    <property type="match status" value="1"/>
</dbReference>
<dbReference type="Pfam" id="PF21089">
    <property type="entry name" value="PKS_DH_N"/>
    <property type="match status" value="1"/>
</dbReference>
<dbReference type="InterPro" id="IPR001227">
    <property type="entry name" value="Ac_transferase_dom_sf"/>
</dbReference>
<dbReference type="PANTHER" id="PTHR43074">
    <property type="entry name" value="OMEGA-3 POLYUNSATURATED FATTY ACID SYNTHASE PFAB-RELATED"/>
    <property type="match status" value="1"/>
</dbReference>
<dbReference type="SMART" id="SM00822">
    <property type="entry name" value="PKS_KR"/>
    <property type="match status" value="1"/>
</dbReference>
<dbReference type="InterPro" id="IPR016039">
    <property type="entry name" value="Thiolase-like"/>
</dbReference>
<feature type="active site" description="Proton donor; for dehydratase activity" evidence="6">
    <location>
        <position position="1906"/>
    </location>
</feature>
<evidence type="ECO:0000256" key="7">
    <source>
        <dbReference type="SAM" id="MobiDB-lite"/>
    </source>
</evidence>
<comment type="pathway">
    <text evidence="1">Antibiotic biosynthesis.</text>
</comment>
<evidence type="ECO:0000256" key="5">
    <source>
        <dbReference type="ARBA" id="ARBA00023194"/>
    </source>
</evidence>
<dbReference type="SUPFAM" id="SSF55048">
    <property type="entry name" value="Probable ACP-binding domain of malonyl-CoA ACP transacylase"/>
    <property type="match status" value="1"/>
</dbReference>
<dbReference type="InterPro" id="IPR016036">
    <property type="entry name" value="Malonyl_transacylase_ACP-bd"/>
</dbReference>
<dbReference type="InterPro" id="IPR049552">
    <property type="entry name" value="PKS_DH_N"/>
</dbReference>
<name>A0ABW0ZAB2_9ACTN</name>
<dbReference type="InterPro" id="IPR014030">
    <property type="entry name" value="Ketoacyl_synth_N"/>
</dbReference>
<evidence type="ECO:0000256" key="4">
    <source>
        <dbReference type="ARBA" id="ARBA00022679"/>
    </source>
</evidence>
<dbReference type="Pfam" id="PF08659">
    <property type="entry name" value="KR"/>
    <property type="match status" value="1"/>
</dbReference>
<keyword evidence="3" id="KW-0597">Phosphoprotein</keyword>
<feature type="domain" description="Carrier" evidence="8">
    <location>
        <begin position="1094"/>
        <end position="1174"/>
    </location>
</feature>
<protein>
    <submittedName>
        <fullName evidence="11">SDR family NAD(P)-dependent oxidoreductase</fullName>
    </submittedName>
</protein>
<dbReference type="PANTHER" id="PTHR43074:SF1">
    <property type="entry name" value="BETA-KETOACYL SYNTHASE FAMILY PROTEIN-RELATED"/>
    <property type="match status" value="1"/>
</dbReference>
<feature type="region of interest" description="N-terminal hotdog fold" evidence="6">
    <location>
        <begin position="1707"/>
        <end position="1834"/>
    </location>
</feature>
<dbReference type="SUPFAM" id="SSF47336">
    <property type="entry name" value="ACP-like"/>
    <property type="match status" value="1"/>
</dbReference>
<dbReference type="InterPro" id="IPR036291">
    <property type="entry name" value="NAD(P)-bd_dom_sf"/>
</dbReference>
<dbReference type="PROSITE" id="PS52004">
    <property type="entry name" value="KS3_2"/>
    <property type="match status" value="1"/>
</dbReference>
<dbReference type="PROSITE" id="PS50075">
    <property type="entry name" value="CARRIER"/>
    <property type="match status" value="1"/>
</dbReference>
<dbReference type="InterPro" id="IPR057326">
    <property type="entry name" value="KR_dom"/>
</dbReference>
<accession>A0ABW0ZAB2</accession>
<dbReference type="SUPFAM" id="SSF53901">
    <property type="entry name" value="Thiolase-like"/>
    <property type="match status" value="1"/>
</dbReference>
<evidence type="ECO:0000256" key="6">
    <source>
        <dbReference type="PROSITE-ProRule" id="PRU01363"/>
    </source>
</evidence>
<keyword evidence="4" id="KW-0808">Transferase</keyword>
<dbReference type="Pfam" id="PF02801">
    <property type="entry name" value="Ketoacyl-synt_C"/>
    <property type="match status" value="1"/>
</dbReference>
<dbReference type="SMART" id="SM00825">
    <property type="entry name" value="PKS_KS"/>
    <property type="match status" value="1"/>
</dbReference>
<evidence type="ECO:0000313" key="11">
    <source>
        <dbReference type="EMBL" id="MFC5723978.1"/>
    </source>
</evidence>
<evidence type="ECO:0000259" key="8">
    <source>
        <dbReference type="PROSITE" id="PS50075"/>
    </source>
</evidence>
<feature type="domain" description="PKS/mFAS DH" evidence="10">
    <location>
        <begin position="1707"/>
        <end position="1989"/>
    </location>
</feature>
<dbReference type="Gene3D" id="3.40.47.10">
    <property type="match status" value="1"/>
</dbReference>
<dbReference type="EMBL" id="JBHSPB010000022">
    <property type="protein sequence ID" value="MFC5723978.1"/>
    <property type="molecule type" value="Genomic_DNA"/>
</dbReference>
<dbReference type="InterPro" id="IPR014031">
    <property type="entry name" value="Ketoacyl_synth_C"/>
</dbReference>
<dbReference type="InterPro" id="IPR013968">
    <property type="entry name" value="PKS_KR"/>
</dbReference>
<dbReference type="InterPro" id="IPR049551">
    <property type="entry name" value="PKS_DH_C"/>
</dbReference>
<proteinExistence type="predicted"/>
<dbReference type="Proteomes" id="UP001596083">
    <property type="component" value="Unassembled WGS sequence"/>
</dbReference>
<sequence>MEDRRHREHRLAHDPVAIVGIAGMFPKARDIRDFWDNIVSGRDCTDEVPAAWWETGHYYDPDPFAPDRTYCRRGGFLAPVAFDPMEFGMPPKALDSTGLVQLLALTVARDVLRDAANGRTGWHDPARTGVVLGACGFNSTVLPLAARLLAPPLLKAMLDSGVPEDGARRLTRAFLEGLPHWTEDSFPGILANVVSGRVANRLDLRAANHTVDAACASSLAALRAAVDELTCRRADVMLAGGCDADNSVVSFMCFSKTPALSLTGRVRPFDEAADGTLIGEGLGMLALKRLADAERDQDRIYAVLRGLGSSSDGIAKSIYAPCGEGQLTALRRAYEDAGCPPRTVELIEAHGTGTPAGDEVELTALNTLLADTGERRCTAVGSVKSQIGHTKAAAGAAGLIKAALALHHKVLPPTINVTTPSASAREDGAVYVNTAARPWIRDPARPVRRAGVSSFGFGGVNYHAVLEEYAPGGASTLHRVPRACLWHAEDPGALQARIEHGDDPDDGPVPAAHARLGFVADGDEQYAALRAEADARLRENPDGGAWRSRSGIHYRRTGLPPDTRVGALFTGQGSQYVDMGLRSLLAVPPLREAFDAANALFPPGDTLARTVFPPPCPADDAAADRLNRTDYAQPAVGALAAGQYRFLRELGLAPHGLLGHSFGELTALWAGGVLDDEAFHALAHARGQALRPRDDGSDPGGMAAVRTTEDRLAQLLSGRAELLVCNRNAPEEHVIGGPTRAVDDFLAHCAEQAVPAVRLPVAAAFHTPLVEHATAPFAAACARAEFKQPSARVYAGTAGAAYGAGADADRATLVGQLRTPVDFAARLREMRADGIRVLVEFGPRDTLSRLARATLGEDGVETVACDRGPAGDSALTLKEAALRLAVLGLPLTGINRYDAPARPASRKPSSMARLLEGPNFAANAAREAAERRGPAEVPAGWTPPVPILADDPLAEAAAAHLAAHVRYMNGQLATAQELTALLRAREADGGIDEAFAAAVTAISEHGLAVGEAHTRAGEVVAELLRDGAGSPPPAPLPRPAQDEPERAERPAEEAGEPGTREPAPVSDTDRSALAELLANDGGMPQHAVMSAADIDIEEAERVCRGILAEKTGYDPELLEPDMLIQEDLGIDSLKQVEIAAEVWRHYPVIKREELFRFSEARTVGDLGTMLREVLTGPRGELRHSGAVPFGRAYVGLRTLPPVDVQTDAYRDAPRAVLLDDGGELCTVTGETLRGRGWDVRRLLLPGAEREGGHARLRTWNEDELAEELGAFTGDDTGIDLCVLPVSRTSVADAGHAVARLAHAVLVAKHTREALKKTARTGKRAAFVTVTRLDGALGHAGSGADPVEAAAGGLAGLVKTVALEAAPLFCRAVDLAPGMDTEAVAEAFAQEISDAATDITEVAHDGAQRRTPVLSGTPDPALAAAPAGPGLTEDDTLLVTGGGSGIAAWCVTALAEDVRCGFLLLGRTPLTDEPAWAQGLTTPQQLLDAATEAARTAGQDVTDPGIRDTIAQELAALHRVRTARATLDTLRALGARADYLTVDVRDADAVTRALAPHASRITGVIHAAGVLRDRPLSQMTEESIAPVIGTKLSGLYHVLGALDPGRLRHLVVFSSVSGLWGNVRQADYALANEALTRAARALRAAHPGLRATSMVWGPWEGGMADRVHRLMEAAGVPVLSRETGTAHFRACAGPDAGADGSVVVGPLEPVLRHVRELPAGGLTALRSLDGLDHERVLREHRVAGHPLVPMTVIVGAALHVVERAQGGHRTVVRCRDARVARGLYLDGHHTRRLAVHVVPQETEGDSTAHVSIRRADGRGGQLHFEARFQWAEHPGEPPRLELPPYEIPSRPHSCYADELLFHGPSLAGLREVLEQDDRRLVVPARLRDPDFAAGAYGGRLYSPCLADLLVQAAALVSYRCQGVVCMPVSVECIDLYAPLPDDEEFLIVGEIDAHSALDMRCTITACDTGGRVLQKWSGLRMLNASEEQAARFLSNMIAEQRALGGGRPNGGGAG</sequence>
<keyword evidence="2" id="KW-0596">Phosphopantetheine</keyword>
<dbReference type="Gene3D" id="3.30.70.250">
    <property type="entry name" value="Malonyl-CoA ACP transacylase, ACP-binding"/>
    <property type="match status" value="1"/>
</dbReference>
<evidence type="ECO:0000313" key="12">
    <source>
        <dbReference type="Proteomes" id="UP001596083"/>
    </source>
</evidence>
<dbReference type="RefSeq" id="WP_390320407.1">
    <property type="nucleotide sequence ID" value="NZ_JBHSPB010000022.1"/>
</dbReference>
<feature type="region of interest" description="Disordered" evidence="7">
    <location>
        <begin position="1025"/>
        <end position="1067"/>
    </location>
</feature>
<feature type="domain" description="Ketosynthase family 3 (KS3)" evidence="9">
    <location>
        <begin position="13"/>
        <end position="468"/>
    </location>
</feature>
<dbReference type="SUPFAM" id="SSF51735">
    <property type="entry name" value="NAD(P)-binding Rossmann-fold domains"/>
    <property type="match status" value="2"/>
</dbReference>
<evidence type="ECO:0000256" key="1">
    <source>
        <dbReference type="ARBA" id="ARBA00004792"/>
    </source>
</evidence>
<feature type="compositionally biased region" description="Basic and acidic residues" evidence="7">
    <location>
        <begin position="1040"/>
        <end position="1052"/>
    </location>
</feature>
<keyword evidence="5" id="KW-0045">Antibiotic biosynthesis</keyword>
<feature type="active site" description="Proton acceptor; for dehydratase activity" evidence="6">
    <location>
        <position position="1739"/>
    </location>
</feature>
<dbReference type="Pfam" id="PF14765">
    <property type="entry name" value="PS-DH"/>
    <property type="match status" value="1"/>
</dbReference>
<comment type="caution">
    <text evidence="11">The sequence shown here is derived from an EMBL/GenBank/DDBJ whole genome shotgun (WGS) entry which is preliminary data.</text>
</comment>
<dbReference type="InterPro" id="IPR009081">
    <property type="entry name" value="PP-bd_ACP"/>
</dbReference>
<evidence type="ECO:0000259" key="10">
    <source>
        <dbReference type="PROSITE" id="PS52019"/>
    </source>
</evidence>
<dbReference type="InterPro" id="IPR052568">
    <property type="entry name" value="PKS-FAS_Synthase"/>
</dbReference>
<dbReference type="InterPro" id="IPR020841">
    <property type="entry name" value="PKS_Beta-ketoAc_synthase_dom"/>
</dbReference>
<dbReference type="InterPro" id="IPR042104">
    <property type="entry name" value="PKS_dehydratase_sf"/>
</dbReference>
<gene>
    <name evidence="11" type="ORF">ACFP1Z_27810</name>
</gene>
<dbReference type="Gene3D" id="3.10.129.110">
    <property type="entry name" value="Polyketide synthase dehydratase"/>
    <property type="match status" value="1"/>
</dbReference>
<dbReference type="Gene3D" id="1.10.1200.10">
    <property type="entry name" value="ACP-like"/>
    <property type="match status" value="1"/>
</dbReference>
<dbReference type="InterPro" id="IPR036736">
    <property type="entry name" value="ACP-like_sf"/>
</dbReference>
<dbReference type="SMART" id="SM00826">
    <property type="entry name" value="PKS_DH"/>
    <property type="match status" value="1"/>
</dbReference>
<dbReference type="SMART" id="SM00827">
    <property type="entry name" value="PKS_AT"/>
    <property type="match status" value="1"/>
</dbReference>